<accession>A0A1M6SK75</accession>
<dbReference type="InterPro" id="IPR029058">
    <property type="entry name" value="AB_hydrolase_fold"/>
</dbReference>
<evidence type="ECO:0000313" key="4">
    <source>
        <dbReference type="Proteomes" id="UP000184387"/>
    </source>
</evidence>
<feature type="domain" description="Serine aminopeptidase S33" evidence="2">
    <location>
        <begin position="37"/>
        <end position="136"/>
    </location>
</feature>
<dbReference type="STRING" id="198092.SAMN02745194_04937"/>
<dbReference type="GO" id="GO:0008236">
    <property type="term" value="F:serine-type peptidase activity"/>
    <property type="evidence" value="ECO:0007669"/>
    <property type="project" value="InterPro"/>
</dbReference>
<dbReference type="Gene3D" id="3.40.50.1820">
    <property type="entry name" value="alpha/beta hydrolase"/>
    <property type="match status" value="1"/>
</dbReference>
<gene>
    <name evidence="3" type="ORF">SAMN02745194_04937</name>
</gene>
<evidence type="ECO:0000259" key="2">
    <source>
        <dbReference type="Pfam" id="PF12146"/>
    </source>
</evidence>
<sequence>MMPEVMFAGPDGRLEGRYHHAKQPNAPTALILHPHPLHGGTMNNRVVHALYERFRGMGFSTLRFNFRGVGKSQGRYDGGIGEISDATAALDFLQAVNPAASMLWVAGYSFGAYVGMQVLMRRPEMGGFVSISAPASHYDFGFLAPCPCSGLILHGEADELVPEPSVRKLVDKLNTQKGIKIDYRTMPGAGHVYTPEQTEKVAEATQDHVMTVLNRARMSMAAD</sequence>
<dbReference type="SUPFAM" id="SSF53474">
    <property type="entry name" value="alpha/beta-Hydrolases"/>
    <property type="match status" value="1"/>
</dbReference>
<evidence type="ECO:0000313" key="3">
    <source>
        <dbReference type="EMBL" id="SHK44978.1"/>
    </source>
</evidence>
<reference evidence="3 4" key="1">
    <citation type="submission" date="2016-11" db="EMBL/GenBank/DDBJ databases">
        <authorList>
            <person name="Jaros S."/>
            <person name="Januszkiewicz K."/>
            <person name="Wedrychowicz H."/>
        </authorList>
    </citation>
    <scope>NUCLEOTIDE SEQUENCE [LARGE SCALE GENOMIC DNA]</scope>
    <source>
        <strain evidence="3 4">DSM 14916</strain>
    </source>
</reference>
<dbReference type="PANTHER" id="PTHR42103">
    <property type="entry name" value="ALPHA/BETA-HYDROLASES SUPERFAMILY PROTEIN"/>
    <property type="match status" value="1"/>
</dbReference>
<dbReference type="InterPro" id="IPR001375">
    <property type="entry name" value="Peptidase_S9_cat"/>
</dbReference>
<name>A0A1M6SK75_9PROT</name>
<dbReference type="Proteomes" id="UP000184387">
    <property type="component" value="Unassembled WGS sequence"/>
</dbReference>
<keyword evidence="4" id="KW-1185">Reference proteome</keyword>
<feature type="domain" description="Peptidase S9 prolyl oligopeptidase catalytic" evidence="1">
    <location>
        <begin position="148"/>
        <end position="207"/>
    </location>
</feature>
<dbReference type="GO" id="GO:0006508">
    <property type="term" value="P:proteolysis"/>
    <property type="evidence" value="ECO:0007669"/>
    <property type="project" value="InterPro"/>
</dbReference>
<dbReference type="EMBL" id="FQZF01000056">
    <property type="protein sequence ID" value="SHK44978.1"/>
    <property type="molecule type" value="Genomic_DNA"/>
</dbReference>
<organism evidence="3 4">
    <name type="scientific">Muricoccus roseus</name>
    <dbReference type="NCBI Taxonomy" id="198092"/>
    <lineage>
        <taxon>Bacteria</taxon>
        <taxon>Pseudomonadati</taxon>
        <taxon>Pseudomonadota</taxon>
        <taxon>Alphaproteobacteria</taxon>
        <taxon>Acetobacterales</taxon>
        <taxon>Roseomonadaceae</taxon>
        <taxon>Muricoccus</taxon>
    </lineage>
</organism>
<dbReference type="InterPro" id="IPR022742">
    <property type="entry name" value="Hydrolase_4"/>
</dbReference>
<dbReference type="AlphaFoldDB" id="A0A1M6SK75"/>
<protein>
    <recommendedName>
        <fullName evidence="5">Serine aminopeptidase S33 domain-containing protein</fullName>
    </recommendedName>
</protein>
<dbReference type="PANTHER" id="PTHR42103:SF2">
    <property type="entry name" value="AB HYDROLASE-1 DOMAIN-CONTAINING PROTEIN"/>
    <property type="match status" value="1"/>
</dbReference>
<dbReference type="Pfam" id="PF00326">
    <property type="entry name" value="Peptidase_S9"/>
    <property type="match status" value="1"/>
</dbReference>
<evidence type="ECO:0000259" key="1">
    <source>
        <dbReference type="Pfam" id="PF00326"/>
    </source>
</evidence>
<proteinExistence type="predicted"/>
<dbReference type="Pfam" id="PF12146">
    <property type="entry name" value="Hydrolase_4"/>
    <property type="match status" value="1"/>
</dbReference>
<evidence type="ECO:0008006" key="5">
    <source>
        <dbReference type="Google" id="ProtNLM"/>
    </source>
</evidence>